<dbReference type="Proteomes" id="UP000243361">
    <property type="component" value="Unassembled WGS sequence"/>
</dbReference>
<feature type="domain" description="POTRA" evidence="10">
    <location>
        <begin position="178"/>
        <end position="266"/>
    </location>
</feature>
<feature type="domain" description="POTRA" evidence="10">
    <location>
        <begin position="350"/>
        <end position="424"/>
    </location>
</feature>
<dbReference type="InterPro" id="IPR000184">
    <property type="entry name" value="Bac_surfAg_D15"/>
</dbReference>
<keyword evidence="7 8" id="KW-0998">Cell outer membrane</keyword>
<feature type="domain" description="POTRA" evidence="10">
    <location>
        <begin position="27"/>
        <end position="94"/>
    </location>
</feature>
<evidence type="ECO:0000313" key="13">
    <source>
        <dbReference type="Proteomes" id="UP000243361"/>
    </source>
</evidence>
<comment type="similarity">
    <text evidence="8">Belongs to the BamA family.</text>
</comment>
<dbReference type="AlphaFoldDB" id="A0A657PPR4"/>
<comment type="subcellular location">
    <subcellularLocation>
        <location evidence="8">Cell outer membrane</location>
    </subcellularLocation>
    <subcellularLocation>
        <location evidence="1">Membrane</location>
    </subcellularLocation>
</comment>
<dbReference type="Gene3D" id="2.40.160.50">
    <property type="entry name" value="membrane protein fhac: a member of the omp85/tpsb transporter family"/>
    <property type="match status" value="1"/>
</dbReference>
<evidence type="ECO:0000256" key="7">
    <source>
        <dbReference type="ARBA" id="ARBA00023237"/>
    </source>
</evidence>
<evidence type="ECO:0000259" key="10">
    <source>
        <dbReference type="PROSITE" id="PS51779"/>
    </source>
</evidence>
<feature type="signal peptide" evidence="8">
    <location>
        <begin position="1"/>
        <end position="24"/>
    </location>
</feature>
<dbReference type="EMBL" id="MUIE01000162">
    <property type="protein sequence ID" value="OQX35532.1"/>
    <property type="molecule type" value="Genomic_DNA"/>
</dbReference>
<dbReference type="FunFam" id="3.10.20.310:FF:000001">
    <property type="entry name" value="Outer membrane protein assembly factor BamA"/>
    <property type="match status" value="1"/>
</dbReference>
<evidence type="ECO:0000256" key="4">
    <source>
        <dbReference type="ARBA" id="ARBA00022729"/>
    </source>
</evidence>
<evidence type="ECO:0000256" key="8">
    <source>
        <dbReference type="HAMAP-Rule" id="MF_01430"/>
    </source>
</evidence>
<dbReference type="EMBL" id="PQCO01000244">
    <property type="protein sequence ID" value="PUD99802.1"/>
    <property type="molecule type" value="Genomic_DNA"/>
</dbReference>
<dbReference type="Pfam" id="PF01103">
    <property type="entry name" value="Omp85"/>
    <property type="match status" value="1"/>
</dbReference>
<reference evidence="12 14" key="2">
    <citation type="submission" date="2018-01" db="EMBL/GenBank/DDBJ databases">
        <title>Novel co-symbiosis in the lucinid bivalve Phacoides pectinatus.</title>
        <authorList>
            <person name="Lim S.J."/>
            <person name="Davis B.G."/>
            <person name="Gill D.E."/>
            <person name="Engel A.S."/>
            <person name="Anderson L.C."/>
            <person name="Campbell B.J."/>
        </authorList>
    </citation>
    <scope>NUCLEOTIDE SEQUENCE [LARGE SCALE GENOMIC DNA]</scope>
    <source>
        <strain evidence="12">N3_P5</strain>
    </source>
</reference>
<feature type="chain" id="PRO_5042633873" description="Outer membrane protein assembly factor BamA" evidence="8">
    <location>
        <begin position="25"/>
        <end position="764"/>
    </location>
</feature>
<dbReference type="InterPro" id="IPR023707">
    <property type="entry name" value="OM_assembly_BamA"/>
</dbReference>
<dbReference type="GO" id="GO:0051205">
    <property type="term" value="P:protein insertion into membrane"/>
    <property type="evidence" value="ECO:0007669"/>
    <property type="project" value="UniProtKB-UniRule"/>
</dbReference>
<comment type="caution">
    <text evidence="11">The sequence shown here is derived from an EMBL/GenBank/DDBJ whole genome shotgun (WGS) entry which is preliminary data.</text>
</comment>
<keyword evidence="6 8" id="KW-0472">Membrane</keyword>
<dbReference type="Gene3D" id="3.10.20.310">
    <property type="entry name" value="membrane protein fhac"/>
    <property type="match status" value="5"/>
</dbReference>
<dbReference type="NCBIfam" id="TIGR03303">
    <property type="entry name" value="OM_YaeT"/>
    <property type="match status" value="1"/>
</dbReference>
<dbReference type="PANTHER" id="PTHR12815:SF23">
    <property type="entry name" value="OUTER MEMBRANE PROTEIN ASSEMBLY FACTOR BAMA"/>
    <property type="match status" value="1"/>
</dbReference>
<sequence length="764" mass="85436" precursor="true">MSLFLKFVRYALLLLALGPLPVMAETFVVKDIRVEGLQRISPGTVFNYLPVKIGQRIEASETSSIIRELFKTGFFQDVRLEREEEVLIVFVSERPAIAKIEIEGNKSIESENLLLALKDIGLAEGRVFNRSILDKIEQELQRQYFSQGKYGVRLESTVTPLERNRVAVNIDISEGVSARIKKINLIGNDSFEEEDLLDEFTLSTTGYLSSFTKDDQYSREKLGGDLERLRTYYLDRGYLNFKIDSTQVSITPDKKDIYVTVNLTEGEVYTISDIKLAGELVVEKEEIFPMIRLRRGEVFSRKVVIGSAERVTQLLGNNGYAFANVNSIPEIDEENRQVAITYFVDPGKRVYVRRINVRGNSQTRDEVLRREMRQMEAGWFSTDAVTRSKERLQRLGYFDEVNVETPAVPGSTDQVDVNFKVVEKPMGQLTAGLGFSQSAGFIFSTSLTQNNFLGTGKRVSVAFDNSDSNTYYRFGYTNPYYTLDGVSRGFNLSYRKTDFDEVDTANYLTDTTTAGINFGVPITETDRVNFTLDLVGTDYKLGASPSTEIAAFATDNGDSFLDFKLGSSWVRDSRDSALLPTKGARQSFSADITVPGSDLEYYKLAYNQKRYFPLSDTFTLALNGDLGYGDVYGDTTRLPYWENYFAGGTKSVRGYKDYSLGPRDSANDPLGGNVRLAGGAELFFPAPFKMVDRSVRLGVFLDAGGVFDTAGGADIDFDGLRYSTGLSFFWLSPMGPLGASLSMPLNEKSGDETEIFQFTFGTAF</sequence>
<gene>
    <name evidence="8 12" type="primary">bamA</name>
    <name evidence="11" type="ORF">B0D84_02290</name>
    <name evidence="12" type="ORF">C3L24_10200</name>
</gene>
<reference evidence="11 13" key="1">
    <citation type="submission" date="2017-02" db="EMBL/GenBank/DDBJ databases">
        <title>Novel co-symbiosis in the unique lucinid bivalve Phacoides pectinatus.</title>
        <authorList>
            <person name="Lim S.J."/>
            <person name="Davis B.G."/>
            <person name="Gill D.E."/>
            <person name="Engel A.S."/>
            <person name="Anderson L.C."/>
            <person name="Campbell B.J."/>
        </authorList>
    </citation>
    <scope>NUCLEOTIDE SEQUENCE [LARGE SCALE GENOMIC DNA]</scope>
    <source>
        <strain evidence="11">LUC13016_P6</strain>
    </source>
</reference>
<evidence type="ECO:0000256" key="2">
    <source>
        <dbReference type="ARBA" id="ARBA00022452"/>
    </source>
</evidence>
<dbReference type="GO" id="GO:1990063">
    <property type="term" value="C:Bam protein complex"/>
    <property type="evidence" value="ECO:0007669"/>
    <property type="project" value="TreeGrafter"/>
</dbReference>
<dbReference type="GO" id="GO:0043165">
    <property type="term" value="P:Gram-negative-bacterium-type cell outer membrane assembly"/>
    <property type="evidence" value="ECO:0007669"/>
    <property type="project" value="UniProtKB-UniRule"/>
</dbReference>
<evidence type="ECO:0000256" key="3">
    <source>
        <dbReference type="ARBA" id="ARBA00022692"/>
    </source>
</evidence>
<keyword evidence="13" id="KW-1185">Reference proteome</keyword>
<evidence type="ECO:0000256" key="1">
    <source>
        <dbReference type="ARBA" id="ARBA00004370"/>
    </source>
</evidence>
<dbReference type="PIRSF" id="PIRSF006076">
    <property type="entry name" value="OM_assembly_OMP85"/>
    <property type="match status" value="1"/>
</dbReference>
<keyword evidence="4 8" id="KW-0732">Signal</keyword>
<evidence type="ECO:0000313" key="14">
    <source>
        <dbReference type="Proteomes" id="UP000250928"/>
    </source>
</evidence>
<evidence type="ECO:0000313" key="12">
    <source>
        <dbReference type="EMBL" id="PUD99802.1"/>
    </source>
</evidence>
<evidence type="ECO:0000313" key="11">
    <source>
        <dbReference type="EMBL" id="OQX35532.1"/>
    </source>
</evidence>
<dbReference type="InterPro" id="IPR034746">
    <property type="entry name" value="POTRA"/>
</dbReference>
<dbReference type="Proteomes" id="UP000250928">
    <property type="component" value="Unassembled WGS sequence"/>
</dbReference>
<protein>
    <recommendedName>
        <fullName evidence="8 9">Outer membrane protein assembly factor BamA</fullName>
    </recommendedName>
</protein>
<dbReference type="PROSITE" id="PS51779">
    <property type="entry name" value="POTRA"/>
    <property type="match status" value="5"/>
</dbReference>
<dbReference type="HAMAP" id="MF_01430">
    <property type="entry name" value="OM_assembly_BamA"/>
    <property type="match status" value="1"/>
</dbReference>
<evidence type="ECO:0000256" key="5">
    <source>
        <dbReference type="ARBA" id="ARBA00022737"/>
    </source>
</evidence>
<name>A0A657PPR4_9GAMM</name>
<feature type="domain" description="POTRA" evidence="10">
    <location>
        <begin position="269"/>
        <end position="347"/>
    </location>
</feature>
<keyword evidence="2 8" id="KW-1134">Transmembrane beta strand</keyword>
<dbReference type="InterPro" id="IPR010827">
    <property type="entry name" value="BamA/TamA_POTRA"/>
</dbReference>
<comment type="function">
    <text evidence="8">Part of the outer membrane protein assembly complex, which is involved in assembly and insertion of beta-barrel proteins into the outer membrane.</text>
</comment>
<dbReference type="Pfam" id="PF07244">
    <property type="entry name" value="POTRA"/>
    <property type="match status" value="4"/>
</dbReference>
<dbReference type="FunFam" id="3.10.20.310:FF:000002">
    <property type="entry name" value="Outer membrane protein assembly factor BamA"/>
    <property type="match status" value="1"/>
</dbReference>
<accession>A0A657PPR4</accession>
<feature type="domain" description="POTRA" evidence="10">
    <location>
        <begin position="95"/>
        <end position="175"/>
    </location>
</feature>
<dbReference type="InterPro" id="IPR039910">
    <property type="entry name" value="D15-like"/>
</dbReference>
<organism evidence="11 13">
    <name type="scientific">Candidatus Sedimenticola endophacoides</name>
    <dbReference type="NCBI Taxonomy" id="2548426"/>
    <lineage>
        <taxon>Bacteria</taxon>
        <taxon>Pseudomonadati</taxon>
        <taxon>Pseudomonadota</taxon>
        <taxon>Gammaproteobacteria</taxon>
        <taxon>Chromatiales</taxon>
        <taxon>Sedimenticolaceae</taxon>
        <taxon>Sedimenticola</taxon>
    </lineage>
</organism>
<evidence type="ECO:0000256" key="9">
    <source>
        <dbReference type="NCBIfam" id="TIGR03303"/>
    </source>
</evidence>
<dbReference type="PANTHER" id="PTHR12815">
    <property type="entry name" value="SORTING AND ASSEMBLY MACHINERY SAMM50 PROTEIN FAMILY MEMBER"/>
    <property type="match status" value="1"/>
</dbReference>
<proteinExistence type="inferred from homology"/>
<comment type="subunit">
    <text evidence="8">Part of the Bam complex.</text>
</comment>
<keyword evidence="5 8" id="KW-0677">Repeat</keyword>
<keyword evidence="3 8" id="KW-0812">Transmembrane</keyword>
<evidence type="ECO:0000256" key="6">
    <source>
        <dbReference type="ARBA" id="ARBA00023136"/>
    </source>
</evidence>